<organism evidence="1 2">
    <name type="scientific">Rapidithrix thailandica</name>
    <dbReference type="NCBI Taxonomy" id="413964"/>
    <lineage>
        <taxon>Bacteria</taxon>
        <taxon>Pseudomonadati</taxon>
        <taxon>Bacteroidota</taxon>
        <taxon>Cytophagia</taxon>
        <taxon>Cytophagales</taxon>
        <taxon>Flammeovirgaceae</taxon>
        <taxon>Rapidithrix</taxon>
    </lineage>
</organism>
<reference evidence="1 2" key="1">
    <citation type="submission" date="2024-04" db="EMBL/GenBank/DDBJ databases">
        <title>Novel genus in family Flammeovirgaceae.</title>
        <authorList>
            <person name="Nguyen T.H."/>
            <person name="Vuong T.Q."/>
            <person name="Le H."/>
            <person name="Kim S.-G."/>
        </authorList>
    </citation>
    <scope>NUCLEOTIDE SEQUENCE [LARGE SCALE GENOMIC DNA]</scope>
    <source>
        <strain evidence="1 2">JCM 23209</strain>
    </source>
</reference>
<dbReference type="Proteomes" id="UP001403385">
    <property type="component" value="Unassembled WGS sequence"/>
</dbReference>
<evidence type="ECO:0000313" key="1">
    <source>
        <dbReference type="EMBL" id="MEN7549299.1"/>
    </source>
</evidence>
<evidence type="ECO:0000313" key="2">
    <source>
        <dbReference type="Proteomes" id="UP001403385"/>
    </source>
</evidence>
<dbReference type="EMBL" id="JBDKWZ010000008">
    <property type="protein sequence ID" value="MEN7549299.1"/>
    <property type="molecule type" value="Genomic_DNA"/>
</dbReference>
<name>A0AAW9RWU4_9BACT</name>
<proteinExistence type="predicted"/>
<comment type="caution">
    <text evidence="1">The sequence shown here is derived from an EMBL/GenBank/DDBJ whole genome shotgun (WGS) entry which is preliminary data.</text>
</comment>
<dbReference type="AlphaFoldDB" id="A0AAW9RWU4"/>
<gene>
    <name evidence="1" type="ORF">AAG747_15350</name>
</gene>
<protein>
    <submittedName>
        <fullName evidence="1">Uncharacterized protein</fullName>
    </submittedName>
</protein>
<dbReference type="RefSeq" id="WP_346822075.1">
    <property type="nucleotide sequence ID" value="NZ_JBDKWZ010000008.1"/>
</dbReference>
<keyword evidence="2" id="KW-1185">Reference proteome</keyword>
<accession>A0AAW9RWU4</accession>
<sequence length="68" mass="8081">MTKEEFIKSRFDIEELINIGFLNKSMNLDEIETRICTYFGLESIFMYDFIMSDLKKPIKADINTFSKN</sequence>